<evidence type="ECO:0000313" key="11">
    <source>
        <dbReference type="Proteomes" id="UP000032545"/>
    </source>
</evidence>
<keyword evidence="6 7" id="KW-0472">Membrane</keyword>
<dbReference type="SUPFAM" id="SSF161098">
    <property type="entry name" value="MetI-like"/>
    <property type="match status" value="1"/>
</dbReference>
<dbReference type="PANTHER" id="PTHR30151">
    <property type="entry name" value="ALKANE SULFONATE ABC TRANSPORTER-RELATED, MEMBRANE SUBUNIT"/>
    <property type="match status" value="1"/>
</dbReference>
<protein>
    <submittedName>
        <fullName evidence="10">ABC-type nitrate/sulfonate/bicarbonate transport system, permease component</fullName>
    </submittedName>
</protein>
<name>A0A0D8BA86_9ACTN</name>
<dbReference type="CDD" id="cd06261">
    <property type="entry name" value="TM_PBP2"/>
    <property type="match status" value="1"/>
</dbReference>
<dbReference type="Gene3D" id="1.10.3720.10">
    <property type="entry name" value="MetI-like"/>
    <property type="match status" value="1"/>
</dbReference>
<keyword evidence="3" id="KW-1003">Cell membrane</keyword>
<evidence type="ECO:0000256" key="2">
    <source>
        <dbReference type="ARBA" id="ARBA00022448"/>
    </source>
</evidence>
<dbReference type="AlphaFoldDB" id="A0A0D8BA86"/>
<accession>A0A0D8BA86</accession>
<feature type="domain" description="ABC transmembrane type-1" evidence="9">
    <location>
        <begin position="111"/>
        <end position="295"/>
    </location>
</feature>
<evidence type="ECO:0000313" key="10">
    <source>
        <dbReference type="EMBL" id="KJE21020.1"/>
    </source>
</evidence>
<dbReference type="RefSeq" id="WP_044887213.1">
    <property type="nucleotide sequence ID" value="NZ_JYFN01000046.1"/>
</dbReference>
<dbReference type="GO" id="GO:0005886">
    <property type="term" value="C:plasma membrane"/>
    <property type="evidence" value="ECO:0007669"/>
    <property type="project" value="UniProtKB-SubCell"/>
</dbReference>
<reference evidence="10 11" key="2">
    <citation type="journal article" date="2016" name="Genome Announc.">
        <title>Permanent Draft Genome Sequences for Two Variants of Frankia sp. Strain CpI1, the First Frankia Strain Isolated from Root Nodules of Comptonia peregrina.</title>
        <authorList>
            <person name="Oshone R."/>
            <person name="Hurst S.G.IV."/>
            <person name="Abebe-Akele F."/>
            <person name="Simpson S."/>
            <person name="Morris K."/>
            <person name="Thomas W.K."/>
            <person name="Tisa L.S."/>
        </authorList>
    </citation>
    <scope>NUCLEOTIDE SEQUENCE [LARGE SCALE GENOMIC DNA]</scope>
    <source>
        <strain evidence="11">CpI1-S</strain>
    </source>
</reference>
<evidence type="ECO:0000259" key="9">
    <source>
        <dbReference type="PROSITE" id="PS50928"/>
    </source>
</evidence>
<reference evidence="11" key="1">
    <citation type="submission" date="2015-02" db="EMBL/GenBank/DDBJ databases">
        <title>Draft Genome of Frankia sp. CpI1-S.</title>
        <authorList>
            <person name="Oshone R.T."/>
            <person name="Ngom M."/>
            <person name="Ghodhbane-Gtari F."/>
            <person name="Gtari M."/>
            <person name="Morris K."/>
            <person name="Thomas K."/>
            <person name="Sen A."/>
            <person name="Tisa L.S."/>
        </authorList>
    </citation>
    <scope>NUCLEOTIDE SEQUENCE [LARGE SCALE GENOMIC DNA]</scope>
    <source>
        <strain evidence="11">CpI1-S</strain>
    </source>
</reference>
<keyword evidence="5 7" id="KW-1133">Transmembrane helix</keyword>
<feature type="transmembrane region" description="Helical" evidence="7">
    <location>
        <begin position="155"/>
        <end position="175"/>
    </location>
</feature>
<keyword evidence="11" id="KW-1185">Reference proteome</keyword>
<comment type="caution">
    <text evidence="10">The sequence shown here is derived from an EMBL/GenBank/DDBJ whole genome shotgun (WGS) entry which is preliminary data.</text>
</comment>
<evidence type="ECO:0000256" key="5">
    <source>
        <dbReference type="ARBA" id="ARBA00022989"/>
    </source>
</evidence>
<dbReference type="InterPro" id="IPR035906">
    <property type="entry name" value="MetI-like_sf"/>
</dbReference>
<gene>
    <name evidence="10" type="ORF">FF36_04701</name>
</gene>
<feature type="transmembrane region" description="Helical" evidence="7">
    <location>
        <begin position="276"/>
        <end position="298"/>
    </location>
</feature>
<dbReference type="PATRIC" id="fig|1502723.3.peg.4665"/>
<evidence type="ECO:0000256" key="6">
    <source>
        <dbReference type="ARBA" id="ARBA00023136"/>
    </source>
</evidence>
<dbReference type="InterPro" id="IPR000515">
    <property type="entry name" value="MetI-like"/>
</dbReference>
<dbReference type="EMBL" id="JYFN01000046">
    <property type="protein sequence ID" value="KJE21020.1"/>
    <property type="molecule type" value="Genomic_DNA"/>
</dbReference>
<evidence type="ECO:0000256" key="8">
    <source>
        <dbReference type="SAM" id="MobiDB-lite"/>
    </source>
</evidence>
<feature type="transmembrane region" description="Helical" evidence="7">
    <location>
        <begin position="64"/>
        <end position="81"/>
    </location>
</feature>
<comment type="subcellular location">
    <subcellularLocation>
        <location evidence="1 7">Cell membrane</location>
        <topology evidence="1 7">Multi-pass membrane protein</topology>
    </subcellularLocation>
</comment>
<evidence type="ECO:0000256" key="1">
    <source>
        <dbReference type="ARBA" id="ARBA00004651"/>
    </source>
</evidence>
<dbReference type="Proteomes" id="UP000032545">
    <property type="component" value="Unassembled WGS sequence"/>
</dbReference>
<sequence length="312" mass="33185">MTVQDSRCAPGELGRDPAANENLAVSGDPAVADRAALATPFELTDLSRRRNAPGRRAGLRRVRWLLRGLVPAALLIAWQWSTSAGLVPPTTLASPKSVFEAARDLIADGELQTALRVSTGRALAGLVIGAGIGVAAGLVAGLWKLGEELVDSTLQMLRTVPFIALIPLFVVWFGIGDTPKIVLIAVACVFPVYLNTFAGVRGVDRRLIEVGRVFGLSRTRMITRLVLPNALPSVLVGIRYAMGISLLALVAAEQINASSGLGALVMNASNQIRTDIVIVGVVVYALLGLLVDLVVRLLERLLLPWRPTIVKS</sequence>
<dbReference type="PANTHER" id="PTHR30151:SF38">
    <property type="entry name" value="ALIPHATIC SULFONATES TRANSPORT PERMEASE PROTEIN SSUC-RELATED"/>
    <property type="match status" value="1"/>
</dbReference>
<feature type="transmembrane region" description="Helical" evidence="7">
    <location>
        <begin position="221"/>
        <end position="242"/>
    </location>
</feature>
<keyword evidence="2 7" id="KW-0813">Transport</keyword>
<proteinExistence type="inferred from homology"/>
<dbReference type="FunFam" id="1.10.3720.10:FF:000003">
    <property type="entry name" value="Aliphatic sulfonate ABC transporter permease"/>
    <property type="match status" value="1"/>
</dbReference>
<evidence type="ECO:0000256" key="4">
    <source>
        <dbReference type="ARBA" id="ARBA00022692"/>
    </source>
</evidence>
<comment type="similarity">
    <text evidence="7">Belongs to the binding-protein-dependent transport system permease family.</text>
</comment>
<feature type="transmembrane region" description="Helical" evidence="7">
    <location>
        <begin position="181"/>
        <end position="200"/>
    </location>
</feature>
<evidence type="ECO:0000256" key="7">
    <source>
        <dbReference type="RuleBase" id="RU363032"/>
    </source>
</evidence>
<feature type="transmembrane region" description="Helical" evidence="7">
    <location>
        <begin position="122"/>
        <end position="143"/>
    </location>
</feature>
<feature type="region of interest" description="Disordered" evidence="8">
    <location>
        <begin position="1"/>
        <end position="21"/>
    </location>
</feature>
<dbReference type="PROSITE" id="PS50928">
    <property type="entry name" value="ABC_TM1"/>
    <property type="match status" value="1"/>
</dbReference>
<keyword evidence="4 7" id="KW-0812">Transmembrane</keyword>
<dbReference type="GO" id="GO:0042918">
    <property type="term" value="P:alkanesulfonate transmembrane transport"/>
    <property type="evidence" value="ECO:0007669"/>
    <property type="project" value="UniProtKB-ARBA"/>
</dbReference>
<organism evidence="10 11">
    <name type="scientific">Frankia torreyi</name>
    <dbReference type="NCBI Taxonomy" id="1856"/>
    <lineage>
        <taxon>Bacteria</taxon>
        <taxon>Bacillati</taxon>
        <taxon>Actinomycetota</taxon>
        <taxon>Actinomycetes</taxon>
        <taxon>Frankiales</taxon>
        <taxon>Frankiaceae</taxon>
        <taxon>Frankia</taxon>
    </lineage>
</organism>
<evidence type="ECO:0000256" key="3">
    <source>
        <dbReference type="ARBA" id="ARBA00022475"/>
    </source>
</evidence>
<dbReference type="OrthoDB" id="3210312at2"/>
<dbReference type="Pfam" id="PF00528">
    <property type="entry name" value="BPD_transp_1"/>
    <property type="match status" value="1"/>
</dbReference>